<dbReference type="RefSeq" id="WP_009488753.1">
    <property type="nucleotide sequence ID" value="NZ_CP141049.1"/>
</dbReference>
<dbReference type="InterPro" id="IPR002525">
    <property type="entry name" value="Transp_IS110-like_N"/>
</dbReference>
<dbReference type="HOGENOM" id="CLU_036902_3_1_5"/>
<keyword evidence="4" id="KW-1185">Reference proteome</keyword>
<sequence>MTQQTQPESITTIGIDLGKNTFHLIGMDARGRIVLRRKVSRGQLLPCLANLPVCLIGMEACAGAHHVGRQLATLGHDVRLLPAQYVKPFLKGHKNDYRDAEAIAEAAQRPTMRPVPLKSAEQLDLQALHRVRSRLVGQRTAVINQIRGFLLECGIPVRQGPAGLREALPTLLAQRTDVLSPRMIHLIEDLAGDWRHLDERIETLTQDITALARQDAGCRRLMGIPGVGVITASAMVAAVGTGAAFAKGRDFAAWLGLVPKQISTGDRTILGGLSKRGNRYLRTLFVSGARVLLQRPGHWDGHGFGRWLAAARARLHRNVLAAALANKLARLAWGVLNHEHGYDPEYTIRGA</sequence>
<evidence type="ECO:0000313" key="4">
    <source>
        <dbReference type="Proteomes" id="UP000003947"/>
    </source>
</evidence>
<gene>
    <name evidence="3" type="ORF">MicloDRAFT_00002610</name>
</gene>
<evidence type="ECO:0000259" key="2">
    <source>
        <dbReference type="Pfam" id="PF02371"/>
    </source>
</evidence>
<proteinExistence type="predicted"/>
<dbReference type="eggNOG" id="COG3547">
    <property type="taxonomic scope" value="Bacteria"/>
</dbReference>
<dbReference type="OrthoDB" id="5289737at2"/>
<reference evidence="3 4" key="1">
    <citation type="submission" date="2012-02" db="EMBL/GenBank/DDBJ databases">
        <title>Improved High-Quality Draft sequence of Microvirga sp. WSM3557.</title>
        <authorList>
            <consortium name="US DOE Joint Genome Institute"/>
            <person name="Lucas S."/>
            <person name="Han J."/>
            <person name="Lapidus A."/>
            <person name="Cheng J.-F."/>
            <person name="Goodwin L."/>
            <person name="Pitluck S."/>
            <person name="Peters L."/>
            <person name="Zhang X."/>
            <person name="Detter J.C."/>
            <person name="Han C."/>
            <person name="Tapia R."/>
            <person name="Land M."/>
            <person name="Hauser L."/>
            <person name="Kyrpides N."/>
            <person name="Ivanova N."/>
            <person name="Pagani I."/>
            <person name="Brau L."/>
            <person name="Yates R."/>
            <person name="O'Hara G."/>
            <person name="Rui T."/>
            <person name="Howieson J."/>
            <person name="Reeve W."/>
            <person name="Woyke T."/>
        </authorList>
    </citation>
    <scope>NUCLEOTIDE SEQUENCE [LARGE SCALE GENOMIC DNA]</scope>
    <source>
        <strain evidence="3 4">WSM3557</strain>
    </source>
</reference>
<dbReference type="AlphaFoldDB" id="I4Z4X9"/>
<feature type="domain" description="Transposase IS116/IS110/IS902 C-terminal" evidence="2">
    <location>
        <begin position="218"/>
        <end position="295"/>
    </location>
</feature>
<dbReference type="Pfam" id="PF01548">
    <property type="entry name" value="DEDD_Tnp_IS110"/>
    <property type="match status" value="1"/>
</dbReference>
<dbReference type="Pfam" id="PF02371">
    <property type="entry name" value="Transposase_20"/>
    <property type="match status" value="1"/>
</dbReference>
<name>I4Z4X9_9HYPH</name>
<dbReference type="InterPro" id="IPR003346">
    <property type="entry name" value="Transposase_20"/>
</dbReference>
<evidence type="ECO:0000259" key="1">
    <source>
        <dbReference type="Pfam" id="PF01548"/>
    </source>
</evidence>
<protein>
    <submittedName>
        <fullName evidence="3">Transposase</fullName>
    </submittedName>
</protein>
<dbReference type="EMBL" id="JH660633">
    <property type="protein sequence ID" value="EIM31271.1"/>
    <property type="molecule type" value="Genomic_DNA"/>
</dbReference>
<accession>I4Z4X9</accession>
<dbReference type="Proteomes" id="UP000003947">
    <property type="component" value="Unassembled WGS sequence"/>
</dbReference>
<dbReference type="PATRIC" id="fig|864069.3.peg.281"/>
<dbReference type="InterPro" id="IPR047650">
    <property type="entry name" value="Transpos_IS110"/>
</dbReference>
<dbReference type="PANTHER" id="PTHR33055">
    <property type="entry name" value="TRANSPOSASE FOR INSERTION SEQUENCE ELEMENT IS1111A"/>
    <property type="match status" value="1"/>
</dbReference>
<dbReference type="NCBIfam" id="NF033542">
    <property type="entry name" value="transpos_IS110"/>
    <property type="match status" value="1"/>
</dbReference>
<dbReference type="STRING" id="864069.MicloDRAFT_00002610"/>
<feature type="domain" description="Transposase IS110-like N-terminal" evidence="1">
    <location>
        <begin position="13"/>
        <end position="152"/>
    </location>
</feature>
<dbReference type="GO" id="GO:0006313">
    <property type="term" value="P:DNA transposition"/>
    <property type="evidence" value="ECO:0007669"/>
    <property type="project" value="InterPro"/>
</dbReference>
<dbReference type="PANTHER" id="PTHR33055:SF3">
    <property type="entry name" value="PUTATIVE TRANSPOSASE FOR IS117-RELATED"/>
    <property type="match status" value="1"/>
</dbReference>
<evidence type="ECO:0000313" key="3">
    <source>
        <dbReference type="EMBL" id="EIM31271.1"/>
    </source>
</evidence>
<dbReference type="GO" id="GO:0003677">
    <property type="term" value="F:DNA binding"/>
    <property type="evidence" value="ECO:0007669"/>
    <property type="project" value="InterPro"/>
</dbReference>
<dbReference type="GO" id="GO:0004803">
    <property type="term" value="F:transposase activity"/>
    <property type="evidence" value="ECO:0007669"/>
    <property type="project" value="InterPro"/>
</dbReference>
<organism evidence="3 4">
    <name type="scientific">Microvirga lotononidis</name>
    <dbReference type="NCBI Taxonomy" id="864069"/>
    <lineage>
        <taxon>Bacteria</taxon>
        <taxon>Pseudomonadati</taxon>
        <taxon>Pseudomonadota</taxon>
        <taxon>Alphaproteobacteria</taxon>
        <taxon>Hyphomicrobiales</taxon>
        <taxon>Methylobacteriaceae</taxon>
        <taxon>Microvirga</taxon>
    </lineage>
</organism>